<feature type="compositionally biased region" description="Low complexity" evidence="1">
    <location>
        <begin position="185"/>
        <end position="200"/>
    </location>
</feature>
<evidence type="ECO:0000313" key="3">
    <source>
        <dbReference type="EMBL" id="KAH6659250.1"/>
    </source>
</evidence>
<evidence type="ECO:0008006" key="5">
    <source>
        <dbReference type="Google" id="ProtNLM"/>
    </source>
</evidence>
<feature type="transmembrane region" description="Helical" evidence="2">
    <location>
        <begin position="81"/>
        <end position="105"/>
    </location>
</feature>
<keyword evidence="4" id="KW-1185">Reference proteome</keyword>
<feature type="transmembrane region" description="Helical" evidence="2">
    <location>
        <begin position="46"/>
        <end position="69"/>
    </location>
</feature>
<comment type="caution">
    <text evidence="3">The sequence shown here is derived from an EMBL/GenBank/DDBJ whole genome shotgun (WGS) entry which is preliminary data.</text>
</comment>
<evidence type="ECO:0000256" key="2">
    <source>
        <dbReference type="SAM" id="Phobius"/>
    </source>
</evidence>
<keyword evidence="2" id="KW-0472">Membrane</keyword>
<dbReference type="RefSeq" id="XP_045963381.1">
    <property type="nucleotide sequence ID" value="XM_046106177.1"/>
</dbReference>
<feature type="transmembrane region" description="Helical" evidence="2">
    <location>
        <begin position="20"/>
        <end position="40"/>
    </location>
</feature>
<dbReference type="EMBL" id="JAGPXC010000001">
    <property type="protein sequence ID" value="KAH6659250.1"/>
    <property type="molecule type" value="Genomic_DNA"/>
</dbReference>
<name>A0A9P8UW41_9PEZI</name>
<evidence type="ECO:0000256" key="1">
    <source>
        <dbReference type="SAM" id="MobiDB-lite"/>
    </source>
</evidence>
<dbReference type="PANTHER" id="PTHR37451:SF1">
    <property type="entry name" value="MARVEL DOMAIN-CONTAINING PROTEIN"/>
    <property type="match status" value="1"/>
</dbReference>
<gene>
    <name evidence="3" type="ORF">BKA67DRAFT_652493</name>
</gene>
<dbReference type="Proteomes" id="UP000758603">
    <property type="component" value="Unassembled WGS sequence"/>
</dbReference>
<dbReference type="GeneID" id="70135068"/>
<dbReference type="OrthoDB" id="5223409at2759"/>
<dbReference type="PANTHER" id="PTHR37451">
    <property type="entry name" value="MARVEL DOMAIN"/>
    <property type="match status" value="1"/>
</dbReference>
<organism evidence="3 4">
    <name type="scientific">Truncatella angustata</name>
    <dbReference type="NCBI Taxonomy" id="152316"/>
    <lineage>
        <taxon>Eukaryota</taxon>
        <taxon>Fungi</taxon>
        <taxon>Dikarya</taxon>
        <taxon>Ascomycota</taxon>
        <taxon>Pezizomycotina</taxon>
        <taxon>Sordariomycetes</taxon>
        <taxon>Xylariomycetidae</taxon>
        <taxon>Amphisphaeriales</taxon>
        <taxon>Sporocadaceae</taxon>
        <taxon>Truncatella</taxon>
    </lineage>
</organism>
<reference evidence="3" key="1">
    <citation type="journal article" date="2021" name="Nat. Commun.">
        <title>Genetic determinants of endophytism in the Arabidopsis root mycobiome.</title>
        <authorList>
            <person name="Mesny F."/>
            <person name="Miyauchi S."/>
            <person name="Thiergart T."/>
            <person name="Pickel B."/>
            <person name="Atanasova L."/>
            <person name="Karlsson M."/>
            <person name="Huettel B."/>
            <person name="Barry K.W."/>
            <person name="Haridas S."/>
            <person name="Chen C."/>
            <person name="Bauer D."/>
            <person name="Andreopoulos W."/>
            <person name="Pangilinan J."/>
            <person name="LaButti K."/>
            <person name="Riley R."/>
            <person name="Lipzen A."/>
            <person name="Clum A."/>
            <person name="Drula E."/>
            <person name="Henrissat B."/>
            <person name="Kohler A."/>
            <person name="Grigoriev I.V."/>
            <person name="Martin F.M."/>
            <person name="Hacquard S."/>
        </authorList>
    </citation>
    <scope>NUCLEOTIDE SEQUENCE</scope>
    <source>
        <strain evidence="3">MPI-SDFR-AT-0073</strain>
    </source>
</reference>
<feature type="transmembrane region" description="Helical" evidence="2">
    <location>
        <begin position="125"/>
        <end position="149"/>
    </location>
</feature>
<feature type="region of interest" description="Disordered" evidence="1">
    <location>
        <begin position="163"/>
        <end position="200"/>
    </location>
</feature>
<keyword evidence="2" id="KW-0812">Transmembrane</keyword>
<keyword evidence="2" id="KW-1133">Transmembrane helix</keyword>
<dbReference type="AlphaFoldDB" id="A0A9P8UW41"/>
<protein>
    <recommendedName>
        <fullName evidence="5">MARVEL domain-containing protein</fullName>
    </recommendedName>
</protein>
<evidence type="ECO:0000313" key="4">
    <source>
        <dbReference type="Proteomes" id="UP000758603"/>
    </source>
</evidence>
<proteinExistence type="predicted"/>
<sequence length="200" mass="21786">MGARGLMAAGVPPQPRWLLIIKGVIILLSIIVLALSAYSLSLYSGYYYYSGGAPGYLIFLAVKTWIIYGASIAIELKAPQYYYRIVFLIAYSLSAIFWLSGWAWAASWAAALLDYAYYSNSFGGAMAGNAAIGAIIWILVVVNLVFFILASCRDNTTANVELGHTQKHSHPQGPAAPVQQESYTGQPQPGYPQQQSHNQP</sequence>
<accession>A0A9P8UW41</accession>